<sequence length="51" mass="6185">MVFFLPCENRYLISQHRTRIRRVRVLLASHTVGWAPNEPVPIDRRTRSYFE</sequence>
<dbReference type="EMBL" id="AP012204">
    <property type="protein sequence ID" value="BAK34182.1"/>
    <property type="molecule type" value="Genomic_DNA"/>
</dbReference>
<accession>F5XNR8</accession>
<proteinExistence type="predicted"/>
<reference evidence="1 2" key="1">
    <citation type="submission" date="2011-05" db="EMBL/GenBank/DDBJ databases">
        <title>Whole genome sequence of Microlunatus phosphovorus NM-1.</title>
        <authorList>
            <person name="Hosoyama A."/>
            <person name="Sasaki K."/>
            <person name="Harada T."/>
            <person name="Igarashi R."/>
            <person name="Kawakoshi A."/>
            <person name="Sasagawa M."/>
            <person name="Fukada J."/>
            <person name="Nakamura S."/>
            <person name="Katano Y."/>
            <person name="Hanada S."/>
            <person name="Kamagata Y."/>
            <person name="Nakamura N."/>
            <person name="Yamazaki S."/>
            <person name="Fujita N."/>
        </authorList>
    </citation>
    <scope>NUCLEOTIDE SEQUENCE [LARGE SCALE GENOMIC DNA]</scope>
    <source>
        <strain evidence="2">ATCC 700054 / DSM 10555 / JCM 9379 / NBRC 101784 / NCIMB 13414 / VKM Ac-1990 / NM-1</strain>
    </source>
</reference>
<protein>
    <submittedName>
        <fullName evidence="1">Uncharacterized protein</fullName>
    </submittedName>
</protein>
<evidence type="ECO:0000313" key="1">
    <source>
        <dbReference type="EMBL" id="BAK34182.1"/>
    </source>
</evidence>
<keyword evidence="2" id="KW-1185">Reference proteome</keyword>
<dbReference type="KEGG" id="mph:MLP_11680"/>
<organism evidence="1 2">
    <name type="scientific">Microlunatus phosphovorus (strain ATCC 700054 / DSM 10555 / JCM 9379 / NBRC 101784 / NCIMB 13414 / VKM Ac-1990 / NM-1)</name>
    <dbReference type="NCBI Taxonomy" id="1032480"/>
    <lineage>
        <taxon>Bacteria</taxon>
        <taxon>Bacillati</taxon>
        <taxon>Actinomycetota</taxon>
        <taxon>Actinomycetes</taxon>
        <taxon>Propionibacteriales</taxon>
        <taxon>Propionibacteriaceae</taxon>
        <taxon>Microlunatus</taxon>
    </lineage>
</organism>
<evidence type="ECO:0000313" key="2">
    <source>
        <dbReference type="Proteomes" id="UP000007947"/>
    </source>
</evidence>
<gene>
    <name evidence="1" type="ordered locus">MLP_11680</name>
</gene>
<dbReference type="HOGENOM" id="CLU_3100923_0_0_11"/>
<dbReference type="AlphaFoldDB" id="F5XNR8"/>
<name>F5XNR8_MICPN</name>
<dbReference type="Proteomes" id="UP000007947">
    <property type="component" value="Chromosome"/>
</dbReference>